<dbReference type="SUPFAM" id="SSF55961">
    <property type="entry name" value="Bet v1-like"/>
    <property type="match status" value="1"/>
</dbReference>
<dbReference type="Pfam" id="PF08327">
    <property type="entry name" value="AHSA1"/>
    <property type="match status" value="1"/>
</dbReference>
<organism evidence="3 4">
    <name type="scientific">Rhizobium soli</name>
    <dbReference type="NCBI Taxonomy" id="424798"/>
    <lineage>
        <taxon>Bacteria</taxon>
        <taxon>Pseudomonadati</taxon>
        <taxon>Pseudomonadota</taxon>
        <taxon>Alphaproteobacteria</taxon>
        <taxon>Hyphomicrobiales</taxon>
        <taxon>Rhizobiaceae</taxon>
        <taxon>Rhizobium/Agrobacterium group</taxon>
        <taxon>Rhizobium</taxon>
    </lineage>
</organism>
<dbReference type="RefSeq" id="WP_062455551.1">
    <property type="nucleotide sequence ID" value="NZ_JACHBU010000001.1"/>
</dbReference>
<dbReference type="AlphaFoldDB" id="A0A7X0MS81"/>
<accession>A0A7X0MS81</accession>
<evidence type="ECO:0000259" key="2">
    <source>
        <dbReference type="Pfam" id="PF08327"/>
    </source>
</evidence>
<protein>
    <submittedName>
        <fullName evidence="3">Uncharacterized protein YndB with AHSA1/START domain</fullName>
    </submittedName>
</protein>
<proteinExistence type="inferred from homology"/>
<dbReference type="Proteomes" id="UP000585437">
    <property type="component" value="Unassembled WGS sequence"/>
</dbReference>
<feature type="domain" description="Activator of Hsp90 ATPase homologue 1/2-like C-terminal" evidence="2">
    <location>
        <begin position="15"/>
        <end position="151"/>
    </location>
</feature>
<evidence type="ECO:0000313" key="4">
    <source>
        <dbReference type="Proteomes" id="UP000585437"/>
    </source>
</evidence>
<dbReference type="InterPro" id="IPR023393">
    <property type="entry name" value="START-like_dom_sf"/>
</dbReference>
<name>A0A7X0MS81_9HYPH</name>
<sequence length="154" mass="17242">MTHAAYALQIVREFDVPAEKLYKVWTTPERFGEWFCPLPWKVTQARADLRPGGESFVLMQGPEGETVPNAGVYLEVVPNRKLVFTDAYTAGWVPSAKPFMTGIIAFEDIGGGRSRYTATAVHWAEEDMIAHRDMGFEQGWGVVADQMAEIAKKM</sequence>
<dbReference type="Gene3D" id="3.30.530.20">
    <property type="match status" value="1"/>
</dbReference>
<dbReference type="CDD" id="cd08896">
    <property type="entry name" value="SRPBCC_CalC_Aha1-like_3"/>
    <property type="match status" value="1"/>
</dbReference>
<comment type="similarity">
    <text evidence="1">Belongs to the AHA1 family.</text>
</comment>
<dbReference type="InterPro" id="IPR013538">
    <property type="entry name" value="ASHA1/2-like_C"/>
</dbReference>
<reference evidence="3 4" key="1">
    <citation type="submission" date="2020-08" db="EMBL/GenBank/DDBJ databases">
        <title>The Agave Microbiome: Exploring the role of microbial communities in plant adaptations to desert environments.</title>
        <authorList>
            <person name="Partida-Martinez L.P."/>
        </authorList>
    </citation>
    <scope>NUCLEOTIDE SEQUENCE [LARGE SCALE GENOMIC DNA]</scope>
    <source>
        <strain evidence="3 4">AS3.12</strain>
    </source>
</reference>
<comment type="caution">
    <text evidence="3">The sequence shown here is derived from an EMBL/GenBank/DDBJ whole genome shotgun (WGS) entry which is preliminary data.</text>
</comment>
<evidence type="ECO:0000313" key="3">
    <source>
        <dbReference type="EMBL" id="MBB6507183.1"/>
    </source>
</evidence>
<evidence type="ECO:0000256" key="1">
    <source>
        <dbReference type="ARBA" id="ARBA00006817"/>
    </source>
</evidence>
<keyword evidence="4" id="KW-1185">Reference proteome</keyword>
<gene>
    <name evidence="3" type="ORF">F4695_000502</name>
</gene>
<dbReference type="EMBL" id="JACHBU010000001">
    <property type="protein sequence ID" value="MBB6507183.1"/>
    <property type="molecule type" value="Genomic_DNA"/>
</dbReference>